<dbReference type="AlphaFoldDB" id="A0A9J9QDF8"/>
<evidence type="ECO:0000256" key="2">
    <source>
        <dbReference type="SAM" id="SignalP"/>
    </source>
</evidence>
<keyword evidence="5" id="KW-1185">Reference proteome</keyword>
<feature type="compositionally biased region" description="Gly residues" evidence="1">
    <location>
        <begin position="354"/>
        <end position="366"/>
    </location>
</feature>
<dbReference type="Proteomes" id="UP000000450">
    <property type="component" value="Chromosome"/>
</dbReference>
<reference evidence="4 5" key="1">
    <citation type="journal article" date="2010" name="J. Bacteriol.">
        <title>Completed genome sequence of the anaerobic iron-oxidizing bacterium Acidovorax ebreus strain TPSY.</title>
        <authorList>
            <person name="Byrne-Bailey K.G."/>
            <person name="Weber K.A."/>
            <person name="Chair A.H."/>
            <person name="Bose S."/>
            <person name="Knox T."/>
            <person name="Spanbauer T.L."/>
            <person name="Chertkov O."/>
            <person name="Coates J.D."/>
        </authorList>
    </citation>
    <scope>NUCLEOTIDE SEQUENCE [LARGE SCALE GENOMIC DNA]</scope>
    <source>
        <strain evidence="4 5">TPSY</strain>
    </source>
</reference>
<dbReference type="PROSITE" id="PS51257">
    <property type="entry name" value="PROKAR_LIPOPROTEIN"/>
    <property type="match status" value="1"/>
</dbReference>
<dbReference type="EMBL" id="CP001392">
    <property type="protein sequence ID" value="ACM34788.1"/>
    <property type="molecule type" value="Genomic_DNA"/>
</dbReference>
<evidence type="ECO:0000313" key="4">
    <source>
        <dbReference type="EMBL" id="ACM34788.1"/>
    </source>
</evidence>
<accession>A0A9J9QDF8</accession>
<dbReference type="Pfam" id="PF18914">
    <property type="entry name" value="DUF5666"/>
    <property type="match status" value="3"/>
</dbReference>
<evidence type="ECO:0000259" key="3">
    <source>
        <dbReference type="Pfam" id="PF18914"/>
    </source>
</evidence>
<feature type="signal peptide" evidence="2">
    <location>
        <begin position="1"/>
        <end position="17"/>
    </location>
</feature>
<evidence type="ECO:0000256" key="1">
    <source>
        <dbReference type="SAM" id="MobiDB-lite"/>
    </source>
</evidence>
<feature type="region of interest" description="Disordered" evidence="1">
    <location>
        <begin position="416"/>
        <end position="466"/>
    </location>
</feature>
<feature type="compositionally biased region" description="Polar residues" evidence="1">
    <location>
        <begin position="76"/>
        <end position="95"/>
    </location>
</feature>
<dbReference type="KEGG" id="dia:Dtpsy_3361"/>
<gene>
    <name evidence="4" type="ordered locus">Dtpsy_3361</name>
</gene>
<dbReference type="InterPro" id="IPR043724">
    <property type="entry name" value="DUF5666"/>
</dbReference>
<proteinExistence type="predicted"/>
<protein>
    <recommendedName>
        <fullName evidence="3">DUF5666 domain-containing protein</fullName>
    </recommendedName>
</protein>
<feature type="region of interest" description="Disordered" evidence="1">
    <location>
        <begin position="74"/>
        <end position="95"/>
    </location>
</feature>
<feature type="domain" description="DUF5666" evidence="3">
    <location>
        <begin position="274"/>
        <end position="331"/>
    </location>
</feature>
<keyword evidence="2" id="KW-0732">Signal</keyword>
<evidence type="ECO:0000313" key="5">
    <source>
        <dbReference type="Proteomes" id="UP000000450"/>
    </source>
</evidence>
<feature type="compositionally biased region" description="Gly residues" evidence="1">
    <location>
        <begin position="416"/>
        <end position="459"/>
    </location>
</feature>
<feature type="domain" description="DUF5666" evidence="3">
    <location>
        <begin position="122"/>
        <end position="181"/>
    </location>
</feature>
<name>A0A9J9QDF8_ACIET</name>
<feature type="chain" id="PRO_5039894347" description="DUF5666 domain-containing protein" evidence="2">
    <location>
        <begin position="18"/>
        <end position="466"/>
    </location>
</feature>
<feature type="domain" description="DUF5666" evidence="3">
    <location>
        <begin position="40"/>
        <end position="105"/>
    </location>
</feature>
<sequence>MRTGIYALMTTLGLVLAACGGGDGVGSGGTGIAMSSVAIGSIDSLGESPSGSYMVVNGVRFDISHAQVEVEGVSQEDANGQQSLKSGQNSLKPGMTVQVNGTLDTGFSTGTAAHVLSIPELRGAVDAVDAALGRIEVMGARVYVDDETVLDGLSGLAALQVGQIVQVHALPTSSGLMRATRLQLTTATLPSVQPVLWGSVQALDTVARRFQLGTMQIQYAQAAFLNGLEASMLDNGMPLYVHAAQAPAGNVLVASFLRPAHSLSRQADAPVVLEGVVTNFASAQSFALQGTDIDASGAQITGGRADDIRNGATLEVAGRMSANGVLVAQRIRVRQRAVVDPPSALPPPANTNGNGNGNAGGNGNGNAGGNGNGNAGGNGNGNAGGNGNGNAGGNGNGNAGGNGNGNAGGNGNGNAGGNGNGNAGGNGNGNAGGNGNGNAGGNGNGNAGGNGNGNAGSNGNGNSNRG</sequence>
<feature type="region of interest" description="Disordered" evidence="1">
    <location>
        <begin position="339"/>
        <end position="366"/>
    </location>
</feature>
<organism evidence="4 5">
    <name type="scientific">Acidovorax ebreus (strain TPSY)</name>
    <name type="common">Diaphorobacter sp. (strain TPSY)</name>
    <dbReference type="NCBI Taxonomy" id="535289"/>
    <lineage>
        <taxon>Bacteria</taxon>
        <taxon>Pseudomonadati</taxon>
        <taxon>Pseudomonadota</taxon>
        <taxon>Betaproteobacteria</taxon>
        <taxon>Burkholderiales</taxon>
        <taxon>Comamonadaceae</taxon>
        <taxon>Diaphorobacter</taxon>
    </lineage>
</organism>